<dbReference type="Gramene" id="OE9A045595T1">
    <property type="protein sequence ID" value="OE9A045595C1"/>
    <property type="gene ID" value="OE9A045595"/>
</dbReference>
<dbReference type="InterPro" id="IPR003653">
    <property type="entry name" value="Peptidase_C48_C"/>
</dbReference>
<comment type="caution">
    <text evidence="5">The sequence shown here is derived from an EMBL/GenBank/DDBJ whole genome shotgun (WGS) entry which is preliminary data.</text>
</comment>
<evidence type="ECO:0000256" key="3">
    <source>
        <dbReference type="ARBA" id="ARBA00022801"/>
    </source>
</evidence>
<evidence type="ECO:0000259" key="4">
    <source>
        <dbReference type="PROSITE" id="PS50600"/>
    </source>
</evidence>
<dbReference type="Pfam" id="PF02902">
    <property type="entry name" value="Peptidase_C48"/>
    <property type="match status" value="1"/>
</dbReference>
<dbReference type="GO" id="GO:0006508">
    <property type="term" value="P:proteolysis"/>
    <property type="evidence" value="ECO:0007669"/>
    <property type="project" value="UniProtKB-KW"/>
</dbReference>
<organism evidence="5 6">
    <name type="scientific">Olea europaea subsp. europaea</name>
    <dbReference type="NCBI Taxonomy" id="158383"/>
    <lineage>
        <taxon>Eukaryota</taxon>
        <taxon>Viridiplantae</taxon>
        <taxon>Streptophyta</taxon>
        <taxon>Embryophyta</taxon>
        <taxon>Tracheophyta</taxon>
        <taxon>Spermatophyta</taxon>
        <taxon>Magnoliopsida</taxon>
        <taxon>eudicotyledons</taxon>
        <taxon>Gunneridae</taxon>
        <taxon>Pentapetalae</taxon>
        <taxon>asterids</taxon>
        <taxon>lamiids</taxon>
        <taxon>Lamiales</taxon>
        <taxon>Oleaceae</taxon>
        <taxon>Oleeae</taxon>
        <taxon>Olea</taxon>
    </lineage>
</organism>
<keyword evidence="3" id="KW-0378">Hydrolase</keyword>
<protein>
    <submittedName>
        <fullName evidence="5">Ulp1 protease family, C-terminal catalytic domain containing</fullName>
    </submittedName>
</protein>
<dbReference type="PROSITE" id="PS50600">
    <property type="entry name" value="ULP_PROTEASE"/>
    <property type="match status" value="1"/>
</dbReference>
<dbReference type="InterPro" id="IPR038765">
    <property type="entry name" value="Papain-like_cys_pep_sf"/>
</dbReference>
<dbReference type="Proteomes" id="UP000594638">
    <property type="component" value="Unassembled WGS sequence"/>
</dbReference>
<dbReference type="PANTHER" id="PTHR31470:SF53">
    <property type="entry name" value="CYSTEINE PROTEINASES SUPERFAMILY PROTEIN-RELATED"/>
    <property type="match status" value="1"/>
</dbReference>
<comment type="similarity">
    <text evidence="1">Belongs to the peptidase C48 family.</text>
</comment>
<dbReference type="PANTHER" id="PTHR31470">
    <property type="entry name" value="CYSTEINE PROTEINASES SUPERFAMILY PROTEIN-RELATED-RELATED"/>
    <property type="match status" value="1"/>
</dbReference>
<dbReference type="EMBL" id="CACTIH010003625">
    <property type="protein sequence ID" value="CAA2979121.1"/>
    <property type="molecule type" value="Genomic_DNA"/>
</dbReference>
<gene>
    <name evidence="5" type="ORF">OLEA9_A045595</name>
</gene>
<dbReference type="AlphaFoldDB" id="A0A8S0RIQ6"/>
<evidence type="ECO:0000313" key="6">
    <source>
        <dbReference type="Proteomes" id="UP000594638"/>
    </source>
</evidence>
<feature type="domain" description="Ubiquitin-like protease family profile" evidence="4">
    <location>
        <begin position="1"/>
        <end position="145"/>
    </location>
</feature>
<keyword evidence="6" id="KW-1185">Reference proteome</keyword>
<dbReference type="GO" id="GO:0008234">
    <property type="term" value="F:cysteine-type peptidase activity"/>
    <property type="evidence" value="ECO:0007669"/>
    <property type="project" value="InterPro"/>
</dbReference>
<accession>A0A8S0RIQ6</accession>
<dbReference type="OrthoDB" id="1194492at2759"/>
<evidence type="ECO:0000313" key="5">
    <source>
        <dbReference type="EMBL" id="CAA2979121.1"/>
    </source>
</evidence>
<keyword evidence="2 5" id="KW-0645">Protease</keyword>
<dbReference type="Gene3D" id="3.40.395.10">
    <property type="entry name" value="Adenoviral Proteinase, Chain A"/>
    <property type="match status" value="1"/>
</dbReference>
<evidence type="ECO:0000256" key="2">
    <source>
        <dbReference type="ARBA" id="ARBA00022670"/>
    </source>
</evidence>
<dbReference type="SUPFAM" id="SSF54001">
    <property type="entry name" value="Cysteine proteinases"/>
    <property type="match status" value="1"/>
</dbReference>
<evidence type="ECO:0000256" key="1">
    <source>
        <dbReference type="ARBA" id="ARBA00005234"/>
    </source>
</evidence>
<proteinExistence type="inferred from homology"/>
<reference evidence="5 6" key="1">
    <citation type="submission" date="2019-12" db="EMBL/GenBank/DDBJ databases">
        <authorList>
            <person name="Alioto T."/>
            <person name="Alioto T."/>
            <person name="Gomez Garrido J."/>
        </authorList>
    </citation>
    <scope>NUCLEOTIDE SEQUENCE [LARGE SCALE GENOMIC DNA]</scope>
</reference>
<sequence>MVHAAYKSCNKDINAVSNSRSLVEYVKGEYMHCNMCWLEVDNVIIPIMMDKKAHWILGLFDFNRRCLHVYNPSRKNVRDRIVSNDVVALSYVLPCLMLKINAWQASPADRIGLVKPLDVNILTNIPQDENGQDCGLYVLRFAEYLINGQTNVSSWKFNPVKYRSNLACHLFKHGCEQLVEAYDTDYDLVPRSVRRNRKMKGLVIE</sequence>
<name>A0A8S0RIQ6_OLEEU</name>